<dbReference type="InterPro" id="IPR050832">
    <property type="entry name" value="Bact_Acetyltransf"/>
</dbReference>
<dbReference type="PROSITE" id="PS51186">
    <property type="entry name" value="GNAT"/>
    <property type="match status" value="1"/>
</dbReference>
<sequence>MRTPTRIAPLHPDHAGELLTLQRAAFVPEAQRYQEPFLPPLLDTLEHLHSLIANPTVPTLGAWQGHRLVGAVRGMIKGPRMELARLAVAPDRQAQGIGGALIQALENAAPPQITTLWLATGTQSTEALTLYKRHGYVQVSQHPDTAGILLTILEKPRPQPEKPHS</sequence>
<evidence type="ECO:0000313" key="5">
    <source>
        <dbReference type="Proteomes" id="UP000533598"/>
    </source>
</evidence>
<dbReference type="EMBL" id="JACHMH010000001">
    <property type="protein sequence ID" value="MBB4680966.1"/>
    <property type="molecule type" value="Genomic_DNA"/>
</dbReference>
<protein>
    <submittedName>
        <fullName evidence="4">GNAT superfamily N-acetyltransferase</fullName>
    </submittedName>
</protein>
<feature type="domain" description="N-acetyltransferase" evidence="3">
    <location>
        <begin position="5"/>
        <end position="158"/>
    </location>
</feature>
<comment type="caution">
    <text evidence="4">The sequence shown here is derived from an EMBL/GenBank/DDBJ whole genome shotgun (WGS) entry which is preliminary data.</text>
</comment>
<dbReference type="PANTHER" id="PTHR43877">
    <property type="entry name" value="AMINOALKYLPHOSPHONATE N-ACETYLTRANSFERASE-RELATED-RELATED"/>
    <property type="match status" value="1"/>
</dbReference>
<dbReference type="RefSeq" id="WP_185007154.1">
    <property type="nucleotide sequence ID" value="NZ_BAAAUI010000039.1"/>
</dbReference>
<dbReference type="SUPFAM" id="SSF55729">
    <property type="entry name" value="Acyl-CoA N-acyltransferases (Nat)"/>
    <property type="match status" value="1"/>
</dbReference>
<organism evidence="4 5">
    <name type="scientific">Crossiella cryophila</name>
    <dbReference type="NCBI Taxonomy" id="43355"/>
    <lineage>
        <taxon>Bacteria</taxon>
        <taxon>Bacillati</taxon>
        <taxon>Actinomycetota</taxon>
        <taxon>Actinomycetes</taxon>
        <taxon>Pseudonocardiales</taxon>
        <taxon>Pseudonocardiaceae</taxon>
        <taxon>Crossiella</taxon>
    </lineage>
</organism>
<evidence type="ECO:0000313" key="4">
    <source>
        <dbReference type="EMBL" id="MBB4680966.1"/>
    </source>
</evidence>
<dbReference type="PANTHER" id="PTHR43877:SF2">
    <property type="entry name" value="AMINOALKYLPHOSPHONATE N-ACETYLTRANSFERASE-RELATED"/>
    <property type="match status" value="1"/>
</dbReference>
<dbReference type="InterPro" id="IPR000182">
    <property type="entry name" value="GNAT_dom"/>
</dbReference>
<dbReference type="Pfam" id="PF00583">
    <property type="entry name" value="Acetyltransf_1"/>
    <property type="match status" value="1"/>
</dbReference>
<name>A0A7W7CGU9_9PSEU</name>
<accession>A0A7W7CGU9</accession>
<dbReference type="AlphaFoldDB" id="A0A7W7CGU9"/>
<keyword evidence="1 4" id="KW-0808">Transferase</keyword>
<dbReference type="GO" id="GO:0016747">
    <property type="term" value="F:acyltransferase activity, transferring groups other than amino-acyl groups"/>
    <property type="evidence" value="ECO:0007669"/>
    <property type="project" value="InterPro"/>
</dbReference>
<dbReference type="Proteomes" id="UP000533598">
    <property type="component" value="Unassembled WGS sequence"/>
</dbReference>
<reference evidence="4 5" key="1">
    <citation type="submission" date="2020-08" db="EMBL/GenBank/DDBJ databases">
        <title>Sequencing the genomes of 1000 actinobacteria strains.</title>
        <authorList>
            <person name="Klenk H.-P."/>
        </authorList>
    </citation>
    <scope>NUCLEOTIDE SEQUENCE [LARGE SCALE GENOMIC DNA]</scope>
    <source>
        <strain evidence="4 5">DSM 44230</strain>
    </source>
</reference>
<evidence type="ECO:0000256" key="1">
    <source>
        <dbReference type="ARBA" id="ARBA00022679"/>
    </source>
</evidence>
<gene>
    <name evidence="4" type="ORF">HNR67_007084</name>
</gene>
<dbReference type="CDD" id="cd04301">
    <property type="entry name" value="NAT_SF"/>
    <property type="match status" value="1"/>
</dbReference>
<keyword evidence="2" id="KW-0012">Acyltransferase</keyword>
<dbReference type="Gene3D" id="3.40.630.30">
    <property type="match status" value="1"/>
</dbReference>
<proteinExistence type="predicted"/>
<evidence type="ECO:0000259" key="3">
    <source>
        <dbReference type="PROSITE" id="PS51186"/>
    </source>
</evidence>
<keyword evidence="5" id="KW-1185">Reference proteome</keyword>
<dbReference type="InterPro" id="IPR016181">
    <property type="entry name" value="Acyl_CoA_acyltransferase"/>
</dbReference>
<evidence type="ECO:0000256" key="2">
    <source>
        <dbReference type="ARBA" id="ARBA00023315"/>
    </source>
</evidence>